<dbReference type="RefSeq" id="XP_039140522.1">
    <property type="nucleotide sequence ID" value="XM_039284588.1"/>
</dbReference>
<gene>
    <name evidence="2" type="primary">LOC120277739</name>
</gene>
<dbReference type="GeneID" id="120277739"/>
<evidence type="ECO:0000313" key="2">
    <source>
        <dbReference type="RefSeq" id="XP_039140522.1"/>
    </source>
</evidence>
<evidence type="ECO:0000313" key="1">
    <source>
        <dbReference type="Proteomes" id="UP001515500"/>
    </source>
</evidence>
<protein>
    <submittedName>
        <fullName evidence="2">Uncharacterized protein LOC120277739</fullName>
    </submittedName>
</protein>
<keyword evidence="1" id="KW-1185">Reference proteome</keyword>
<sequence>MAGINHWLVQPLTTWFIWKARGNYIFKNESPDYNIITSKTVAHAREFFSSFSPYAGSSHIPVSSRLDAEAKALIVALHTIGNNNVTIRHIFLSYSDLLVAINTENYQNAWRSDPWINIFRNLPVSISDPKIHMIPRSQMAVALKLATHGSNLHTITLFHQSRDLPR</sequence>
<accession>A0AB40CLU1</accession>
<organism evidence="1 2">
    <name type="scientific">Dioscorea cayennensis subsp. rotundata</name>
    <name type="common">White Guinea yam</name>
    <name type="synonym">Dioscorea rotundata</name>
    <dbReference type="NCBI Taxonomy" id="55577"/>
    <lineage>
        <taxon>Eukaryota</taxon>
        <taxon>Viridiplantae</taxon>
        <taxon>Streptophyta</taxon>
        <taxon>Embryophyta</taxon>
        <taxon>Tracheophyta</taxon>
        <taxon>Spermatophyta</taxon>
        <taxon>Magnoliopsida</taxon>
        <taxon>Liliopsida</taxon>
        <taxon>Dioscoreales</taxon>
        <taxon>Dioscoreaceae</taxon>
        <taxon>Dioscorea</taxon>
    </lineage>
</organism>
<dbReference type="Proteomes" id="UP001515500">
    <property type="component" value="Chromosome 15"/>
</dbReference>
<name>A0AB40CLU1_DIOCR</name>
<dbReference type="AlphaFoldDB" id="A0AB40CLU1"/>
<reference evidence="2" key="1">
    <citation type="submission" date="2025-08" db="UniProtKB">
        <authorList>
            <consortium name="RefSeq"/>
        </authorList>
    </citation>
    <scope>IDENTIFICATION</scope>
</reference>
<proteinExistence type="predicted"/>